<dbReference type="EMBL" id="JH930480">
    <property type="protein sequence ID" value="EKM49711.1"/>
    <property type="molecule type" value="Genomic_DNA"/>
</dbReference>
<dbReference type="RefSeq" id="XP_007401768.1">
    <property type="nucleotide sequence ID" value="XM_007401706.1"/>
</dbReference>
<feature type="domain" description="AB hydrolase-1" evidence="1">
    <location>
        <begin position="35"/>
        <end position="337"/>
    </location>
</feature>
<dbReference type="Proteomes" id="UP000008370">
    <property type="component" value="Unassembled WGS sequence"/>
</dbReference>
<reference evidence="2 3" key="1">
    <citation type="journal article" date="2012" name="BMC Genomics">
        <title>Comparative genomics of the white-rot fungi, Phanerochaete carnosa and P. chrysosporium, to elucidate the genetic basis of the distinct wood types they colonize.</title>
        <authorList>
            <person name="Suzuki H."/>
            <person name="MacDonald J."/>
            <person name="Syed K."/>
            <person name="Salamov A."/>
            <person name="Hori C."/>
            <person name="Aerts A."/>
            <person name="Henrissat B."/>
            <person name="Wiebenga A."/>
            <person name="vanKuyk P.A."/>
            <person name="Barry K."/>
            <person name="Lindquist E."/>
            <person name="LaButti K."/>
            <person name="Lapidus A."/>
            <person name="Lucas S."/>
            <person name="Coutinho P."/>
            <person name="Gong Y."/>
            <person name="Samejima M."/>
            <person name="Mahadevan R."/>
            <person name="Abou-Zaid M."/>
            <person name="de Vries R.P."/>
            <person name="Igarashi K."/>
            <person name="Yadav J.S."/>
            <person name="Grigoriev I.V."/>
            <person name="Master E.R."/>
        </authorList>
    </citation>
    <scope>NUCLEOTIDE SEQUENCE [LARGE SCALE GENOMIC DNA]</scope>
    <source>
        <strain evidence="2 3">HHB-10118-sp</strain>
    </source>
</reference>
<keyword evidence="3" id="KW-1185">Reference proteome</keyword>
<dbReference type="Pfam" id="PF12697">
    <property type="entry name" value="Abhydrolase_6"/>
    <property type="match status" value="1"/>
</dbReference>
<sequence>MQQIVVDDQETKLSYIDSGVPASKSGNNYTTIFAIHGSVFTNHVFEKLMAAAAEHNIRIVAMNRREYPGSTPLSPSDIQILSSGTDDEKAAFLRARGLEIATFACRFAQQYDIPRISEDGKTGGFVIFGWSFGCSIAHPAVAHFDALPPPSKQYFSTNLRGLILLEPPTVTLGTPMPPKAWSPHIDTTVPQELRDPFFGHWISSYFKHGDISTRDLDVLSYIVPGTFRAPSIYSMSEEQLAKMTYDPPAQTSDLPFMIFCSAAANASYRKAFFDKDVRAALPGMMVAVIMGDATSALSLAAYFAVQNDDDALGGGFVRFKELHGTNHFVHWDEPELILKTVMACIE</sequence>
<dbReference type="HOGENOM" id="CLU_045014_0_0_1"/>
<name>K5UJG9_PHACS</name>
<dbReference type="InterPro" id="IPR000073">
    <property type="entry name" value="AB_hydrolase_1"/>
</dbReference>
<dbReference type="SUPFAM" id="SSF53474">
    <property type="entry name" value="alpha/beta-Hydrolases"/>
    <property type="match status" value="1"/>
</dbReference>
<evidence type="ECO:0000313" key="3">
    <source>
        <dbReference type="Proteomes" id="UP000008370"/>
    </source>
</evidence>
<dbReference type="KEGG" id="pco:PHACADRAFT_188757"/>
<dbReference type="GeneID" id="18910512"/>
<dbReference type="InterPro" id="IPR029058">
    <property type="entry name" value="AB_hydrolase_fold"/>
</dbReference>
<evidence type="ECO:0000313" key="2">
    <source>
        <dbReference type="EMBL" id="EKM49711.1"/>
    </source>
</evidence>
<dbReference type="OrthoDB" id="3251587at2759"/>
<dbReference type="AlphaFoldDB" id="K5UJG9"/>
<proteinExistence type="predicted"/>
<accession>K5UJG9</accession>
<organism evidence="2 3">
    <name type="scientific">Phanerochaete carnosa (strain HHB-10118-sp)</name>
    <name type="common">White-rot fungus</name>
    <name type="synonym">Peniophora carnosa</name>
    <dbReference type="NCBI Taxonomy" id="650164"/>
    <lineage>
        <taxon>Eukaryota</taxon>
        <taxon>Fungi</taxon>
        <taxon>Dikarya</taxon>
        <taxon>Basidiomycota</taxon>
        <taxon>Agaricomycotina</taxon>
        <taxon>Agaricomycetes</taxon>
        <taxon>Polyporales</taxon>
        <taxon>Phanerochaetaceae</taxon>
        <taxon>Phanerochaete</taxon>
    </lineage>
</organism>
<protein>
    <recommendedName>
        <fullName evidence="1">AB hydrolase-1 domain-containing protein</fullName>
    </recommendedName>
</protein>
<evidence type="ECO:0000259" key="1">
    <source>
        <dbReference type="Pfam" id="PF12697"/>
    </source>
</evidence>
<dbReference type="Gene3D" id="3.40.50.1820">
    <property type="entry name" value="alpha/beta hydrolase"/>
    <property type="match status" value="1"/>
</dbReference>
<dbReference type="InParanoid" id="K5UJG9"/>
<gene>
    <name evidence="2" type="ORF">PHACADRAFT_188757</name>
</gene>